<reference evidence="2" key="1">
    <citation type="submission" date="2020-05" db="EMBL/GenBank/DDBJ databases">
        <title>Mycena genomes resolve the evolution of fungal bioluminescence.</title>
        <authorList>
            <person name="Tsai I.J."/>
        </authorList>
    </citation>
    <scope>NUCLEOTIDE SEQUENCE</scope>
    <source>
        <strain evidence="2">CCC161011</strain>
    </source>
</reference>
<proteinExistence type="predicted"/>
<accession>A0A8H6YCH6</accession>
<dbReference type="Proteomes" id="UP000620124">
    <property type="component" value="Unassembled WGS sequence"/>
</dbReference>
<evidence type="ECO:0000313" key="2">
    <source>
        <dbReference type="EMBL" id="KAF7356206.1"/>
    </source>
</evidence>
<keyword evidence="3" id="KW-1185">Reference proteome</keyword>
<sequence>MANTASEEPASSDFAFTLDGVPQEPFTHRPDNTSDFIYQQSVFNVSGLDRGEHTVVMSTNNAAGSLMLFDYATYIFDDGVVPSLASTATVTSTITSTSQARRQRARYAKELEETRVHSPEVEWVQFHDPELQGWRAVMGTRKEGRISAPGGRPSGVVAYADISDF</sequence>
<evidence type="ECO:0000256" key="1">
    <source>
        <dbReference type="SAM" id="MobiDB-lite"/>
    </source>
</evidence>
<evidence type="ECO:0000313" key="3">
    <source>
        <dbReference type="Proteomes" id="UP000620124"/>
    </source>
</evidence>
<dbReference type="EMBL" id="JACAZI010000007">
    <property type="protein sequence ID" value="KAF7356206.1"/>
    <property type="molecule type" value="Genomic_DNA"/>
</dbReference>
<organism evidence="2 3">
    <name type="scientific">Mycena venus</name>
    <dbReference type="NCBI Taxonomy" id="2733690"/>
    <lineage>
        <taxon>Eukaryota</taxon>
        <taxon>Fungi</taxon>
        <taxon>Dikarya</taxon>
        <taxon>Basidiomycota</taxon>
        <taxon>Agaricomycotina</taxon>
        <taxon>Agaricomycetes</taxon>
        <taxon>Agaricomycetidae</taxon>
        <taxon>Agaricales</taxon>
        <taxon>Marasmiineae</taxon>
        <taxon>Mycenaceae</taxon>
        <taxon>Mycena</taxon>
    </lineage>
</organism>
<dbReference type="AlphaFoldDB" id="A0A8H6YCH6"/>
<dbReference type="OrthoDB" id="3270641at2759"/>
<gene>
    <name evidence="2" type="ORF">MVEN_00952000</name>
</gene>
<feature type="region of interest" description="Disordered" evidence="1">
    <location>
        <begin position="1"/>
        <end position="24"/>
    </location>
</feature>
<protein>
    <submittedName>
        <fullName evidence="2">Uncharacterized protein</fullName>
    </submittedName>
</protein>
<dbReference type="Gene3D" id="2.60.120.260">
    <property type="entry name" value="Galactose-binding domain-like"/>
    <property type="match status" value="1"/>
</dbReference>
<name>A0A8H6YCH6_9AGAR</name>
<comment type="caution">
    <text evidence="2">The sequence shown here is derived from an EMBL/GenBank/DDBJ whole genome shotgun (WGS) entry which is preliminary data.</text>
</comment>